<proteinExistence type="predicted"/>
<dbReference type="Proteomes" id="UP001476282">
    <property type="component" value="Unassembled WGS sequence"/>
</dbReference>
<protein>
    <submittedName>
        <fullName evidence="1">Uncharacterized protein</fullName>
    </submittedName>
</protein>
<accession>A0ABP9UNC5</accession>
<organism evidence="1 2">
    <name type="scientific">Haloferula sargassicola</name>
    <dbReference type="NCBI Taxonomy" id="490096"/>
    <lineage>
        <taxon>Bacteria</taxon>
        <taxon>Pseudomonadati</taxon>
        <taxon>Verrucomicrobiota</taxon>
        <taxon>Verrucomicrobiia</taxon>
        <taxon>Verrucomicrobiales</taxon>
        <taxon>Verrucomicrobiaceae</taxon>
        <taxon>Haloferula</taxon>
    </lineage>
</organism>
<name>A0ABP9UNC5_9BACT</name>
<dbReference type="EMBL" id="BAABRI010000006">
    <property type="protein sequence ID" value="GAA5482166.1"/>
    <property type="molecule type" value="Genomic_DNA"/>
</dbReference>
<reference evidence="1 2" key="1">
    <citation type="submission" date="2024-02" db="EMBL/GenBank/DDBJ databases">
        <title>Haloferula sargassicola NBRC 104335.</title>
        <authorList>
            <person name="Ichikawa N."/>
            <person name="Katano-Makiyama Y."/>
            <person name="Hidaka K."/>
        </authorList>
    </citation>
    <scope>NUCLEOTIDE SEQUENCE [LARGE SCALE GENOMIC DNA]</scope>
    <source>
        <strain evidence="1 2">NBRC 104335</strain>
    </source>
</reference>
<sequence>MKGRPATRGKGKARRPGGWSVLLCLAGLAPGAAEPDGERFPTAEQVGPSCAFFANVPAVTLATGVDISSSGSFARSSYGLRRGDFHFHRSFDKRILFELFSLPYAETWIDHPEAPREELLPVVRDPLLPVFFVGAEPWALARRSL</sequence>
<evidence type="ECO:0000313" key="2">
    <source>
        <dbReference type="Proteomes" id="UP001476282"/>
    </source>
</evidence>
<comment type="caution">
    <text evidence="1">The sequence shown here is derived from an EMBL/GenBank/DDBJ whole genome shotgun (WGS) entry which is preliminary data.</text>
</comment>
<evidence type="ECO:0000313" key="1">
    <source>
        <dbReference type="EMBL" id="GAA5482166.1"/>
    </source>
</evidence>
<gene>
    <name evidence="1" type="ORF">Hsar01_01383</name>
</gene>
<keyword evidence="2" id="KW-1185">Reference proteome</keyword>